<feature type="domain" description="Peptidase M24" evidence="1">
    <location>
        <begin position="173"/>
        <end position="378"/>
    </location>
</feature>
<proteinExistence type="predicted"/>
<gene>
    <name evidence="3" type="ORF">LCGC14_2388960</name>
</gene>
<dbReference type="InterPro" id="IPR029149">
    <property type="entry name" value="Creatin/AminoP/Spt16_N"/>
</dbReference>
<dbReference type="SUPFAM" id="SSF53092">
    <property type="entry name" value="Creatinase/prolidase N-terminal domain"/>
    <property type="match status" value="1"/>
</dbReference>
<name>A0A0F9BYU8_9ZZZZ</name>
<dbReference type="PANTHER" id="PTHR46112:SF2">
    <property type="entry name" value="XAA-PRO AMINOPEPTIDASE P-RELATED"/>
    <property type="match status" value="1"/>
</dbReference>
<dbReference type="SUPFAM" id="SSF55920">
    <property type="entry name" value="Creatinase/aminopeptidase"/>
    <property type="match status" value="1"/>
</dbReference>
<evidence type="ECO:0000259" key="2">
    <source>
        <dbReference type="Pfam" id="PF01321"/>
    </source>
</evidence>
<dbReference type="EMBL" id="LAZR01035611">
    <property type="protein sequence ID" value="KKL27059.1"/>
    <property type="molecule type" value="Genomic_DNA"/>
</dbReference>
<comment type="caution">
    <text evidence="3">The sequence shown here is derived from an EMBL/GenBank/DDBJ whole genome shotgun (WGS) entry which is preliminary data.</text>
</comment>
<dbReference type="Pfam" id="PF01321">
    <property type="entry name" value="Creatinase_N"/>
    <property type="match status" value="1"/>
</dbReference>
<feature type="domain" description="Creatinase N-terminal" evidence="2">
    <location>
        <begin position="18"/>
        <end position="166"/>
    </location>
</feature>
<organism evidence="3">
    <name type="scientific">marine sediment metagenome</name>
    <dbReference type="NCBI Taxonomy" id="412755"/>
    <lineage>
        <taxon>unclassified sequences</taxon>
        <taxon>metagenomes</taxon>
        <taxon>ecological metagenomes</taxon>
    </lineage>
</organism>
<dbReference type="InterPro" id="IPR000994">
    <property type="entry name" value="Pept_M24"/>
</dbReference>
<dbReference type="Pfam" id="PF00557">
    <property type="entry name" value="Peptidase_M24"/>
    <property type="match status" value="1"/>
</dbReference>
<evidence type="ECO:0000259" key="1">
    <source>
        <dbReference type="Pfam" id="PF00557"/>
    </source>
</evidence>
<evidence type="ECO:0000313" key="3">
    <source>
        <dbReference type="EMBL" id="KKL27059.1"/>
    </source>
</evidence>
<reference evidence="3" key="1">
    <citation type="journal article" date="2015" name="Nature">
        <title>Complex archaea that bridge the gap between prokaryotes and eukaryotes.</title>
        <authorList>
            <person name="Spang A."/>
            <person name="Saw J.H."/>
            <person name="Jorgensen S.L."/>
            <person name="Zaremba-Niedzwiedzka K."/>
            <person name="Martijn J."/>
            <person name="Lind A.E."/>
            <person name="van Eijk R."/>
            <person name="Schleper C."/>
            <person name="Guy L."/>
            <person name="Ettema T.J."/>
        </authorList>
    </citation>
    <scope>NUCLEOTIDE SEQUENCE</scope>
</reference>
<dbReference type="InterPro" id="IPR050659">
    <property type="entry name" value="Peptidase_M24B"/>
</dbReference>
<protein>
    <submittedName>
        <fullName evidence="3">Uncharacterized protein</fullName>
    </submittedName>
</protein>
<dbReference type="Gene3D" id="3.40.350.10">
    <property type="entry name" value="Creatinase/prolidase N-terminal domain"/>
    <property type="match status" value="1"/>
</dbReference>
<accession>A0A0F9BYU8</accession>
<dbReference type="InterPro" id="IPR036005">
    <property type="entry name" value="Creatinase/aminopeptidase-like"/>
</dbReference>
<dbReference type="AlphaFoldDB" id="A0A0F9BYU8"/>
<dbReference type="Gene3D" id="3.90.230.10">
    <property type="entry name" value="Creatinase/methionine aminopeptidase superfamily"/>
    <property type="match status" value="1"/>
</dbReference>
<sequence>MEPKIDFPRIPDSEFEDRITNVKNKMAQQKIDLLVAYSNAFDPGHVRYLSDVFGINEAAAMVIPLEGEPTVCSGQACQSWSEYKSRIKDVKILPEVGEVAGVEYMVGDMVNFQSFFKELKEKYSISKIGTVGALIFPQIIYAQLQQVFEGAEIVNAEPMIFEQRFIKSENEIACMRKAGEILDASFEKVVKKIEAGWTELDIQAEITAEILKGGAESTAASWEPMIPSGMEHSNLCMNRNSLRRVKESEIICLQAGALYEGYNAALNTPLVPGKIPEEIKRAVNYAFEAREAIISTLKGGVTSREANIAGKSVLARGGYQDHSPYEMIHNIGLLECESPWMTDEEDFVIPERAVVCIDAFLYRLPFGSFRIEDTMVVRADGVDRLTKFNNGFIPEYFT</sequence>
<dbReference type="InterPro" id="IPR000587">
    <property type="entry name" value="Creatinase_N"/>
</dbReference>
<dbReference type="PANTHER" id="PTHR46112">
    <property type="entry name" value="AMINOPEPTIDASE"/>
    <property type="match status" value="1"/>
</dbReference>